<dbReference type="PANTHER" id="PTHR30383">
    <property type="entry name" value="THIOESTERASE 1/PROTEASE 1/LYSOPHOSPHOLIPASE L1"/>
    <property type="match status" value="1"/>
</dbReference>
<dbReference type="InterPro" id="IPR051532">
    <property type="entry name" value="Ester_Hydrolysis_Enzymes"/>
</dbReference>
<dbReference type="Gene3D" id="3.40.50.1110">
    <property type="entry name" value="SGNH hydrolase"/>
    <property type="match status" value="1"/>
</dbReference>
<dbReference type="Proteomes" id="UP000198762">
    <property type="component" value="Unassembled WGS sequence"/>
</dbReference>
<evidence type="ECO:0000313" key="3">
    <source>
        <dbReference type="Proteomes" id="UP000198762"/>
    </source>
</evidence>
<dbReference type="CDD" id="cd01836">
    <property type="entry name" value="FeeA_FeeB_like"/>
    <property type="match status" value="1"/>
</dbReference>
<dbReference type="AlphaFoldDB" id="A0A1I0DNG9"/>
<dbReference type="GO" id="GO:0004622">
    <property type="term" value="F:phosphatidylcholine lysophospholipase activity"/>
    <property type="evidence" value="ECO:0007669"/>
    <property type="project" value="TreeGrafter"/>
</dbReference>
<dbReference type="PANTHER" id="PTHR30383:SF5">
    <property type="entry name" value="SGNH HYDROLASE-TYPE ESTERASE DOMAIN-CONTAINING PROTEIN"/>
    <property type="match status" value="1"/>
</dbReference>
<sequence>MHLPFWLTTAGLSPVLIYQGKQARRNTVRLPEAGGEPFGQYGEGIPERRILVIGESTAAGVGVQTHNQGLASQLARRLHERTGRVTAWHTFGINGATLAELMAQLDIDTLPEADLVLLSMGVNDTTALTLRSRFRQQLVTLSEQLRNRYDSPLGLLSVPPMHRFTALPSPLRQVMGWRARQLDGVYRALAQTQPEAFVHLCYPAVTDSGLLAADGYHPGESGYRLMGETLAELVDQ</sequence>
<dbReference type="Pfam" id="PF13472">
    <property type="entry name" value="Lipase_GDSL_2"/>
    <property type="match status" value="1"/>
</dbReference>
<name>A0A1I0DNG9_9GAMM</name>
<keyword evidence="3" id="KW-1185">Reference proteome</keyword>
<dbReference type="SUPFAM" id="SSF52266">
    <property type="entry name" value="SGNH hydrolase"/>
    <property type="match status" value="1"/>
</dbReference>
<dbReference type="EMBL" id="FOHZ01000007">
    <property type="protein sequence ID" value="SET34073.1"/>
    <property type="molecule type" value="Genomic_DNA"/>
</dbReference>
<dbReference type="OrthoDB" id="9804395at2"/>
<dbReference type="STRING" id="430453.SAMN04487962_107180"/>
<evidence type="ECO:0000259" key="1">
    <source>
        <dbReference type="Pfam" id="PF13472"/>
    </source>
</evidence>
<accession>A0A1I0DNG9</accession>
<proteinExistence type="predicted"/>
<gene>
    <name evidence="2" type="ORF">SAMN04487962_107180</name>
</gene>
<reference evidence="3" key="1">
    <citation type="submission" date="2016-10" db="EMBL/GenBank/DDBJ databases">
        <authorList>
            <person name="Varghese N."/>
            <person name="Submissions S."/>
        </authorList>
    </citation>
    <scope>NUCLEOTIDE SEQUENCE [LARGE SCALE GENOMIC DNA]</scope>
    <source>
        <strain evidence="3">CGMCC 1.6489</strain>
    </source>
</reference>
<feature type="domain" description="SGNH hydrolase-type esterase" evidence="1">
    <location>
        <begin position="52"/>
        <end position="225"/>
    </location>
</feature>
<organism evidence="2 3">
    <name type="scientific">Marinobacter segnicrescens</name>
    <dbReference type="NCBI Taxonomy" id="430453"/>
    <lineage>
        <taxon>Bacteria</taxon>
        <taxon>Pseudomonadati</taxon>
        <taxon>Pseudomonadota</taxon>
        <taxon>Gammaproteobacteria</taxon>
        <taxon>Pseudomonadales</taxon>
        <taxon>Marinobacteraceae</taxon>
        <taxon>Marinobacter</taxon>
    </lineage>
</organism>
<dbReference type="InterPro" id="IPR036514">
    <property type="entry name" value="SGNH_hydro_sf"/>
</dbReference>
<protein>
    <submittedName>
        <fullName evidence="2">Lysophospholipase L1</fullName>
    </submittedName>
</protein>
<evidence type="ECO:0000313" key="2">
    <source>
        <dbReference type="EMBL" id="SET34073.1"/>
    </source>
</evidence>
<dbReference type="RefSeq" id="WP_091850996.1">
    <property type="nucleotide sequence ID" value="NZ_FOHZ01000007.1"/>
</dbReference>
<dbReference type="InterPro" id="IPR013830">
    <property type="entry name" value="SGNH_hydro"/>
</dbReference>